<accession>A0A382VI57</accession>
<reference evidence="1" key="1">
    <citation type="submission" date="2018-05" db="EMBL/GenBank/DDBJ databases">
        <authorList>
            <person name="Lanie J.A."/>
            <person name="Ng W.-L."/>
            <person name="Kazmierczak K.M."/>
            <person name="Andrzejewski T.M."/>
            <person name="Davidsen T.M."/>
            <person name="Wayne K.J."/>
            <person name="Tettelin H."/>
            <person name="Glass J.I."/>
            <person name="Rusch D."/>
            <person name="Podicherti R."/>
            <person name="Tsui H.-C.T."/>
            <person name="Winkler M.E."/>
        </authorList>
    </citation>
    <scope>NUCLEOTIDE SEQUENCE</scope>
</reference>
<dbReference type="EMBL" id="UINC01152149">
    <property type="protein sequence ID" value="SVD46177.1"/>
    <property type="molecule type" value="Genomic_DNA"/>
</dbReference>
<sequence>YDEFQNNFVNVAETLRGAMMKNPHLKLFVANGIYDMATPFYATEYTINHLGLRDGVNENVTMAYYGAGHMMYTHKPSLRSLATDLKKFIKGAS</sequence>
<dbReference type="SUPFAM" id="SSF53474">
    <property type="entry name" value="alpha/beta-Hydrolases"/>
    <property type="match status" value="1"/>
</dbReference>
<evidence type="ECO:0000313" key="1">
    <source>
        <dbReference type="EMBL" id="SVD46177.1"/>
    </source>
</evidence>
<proteinExistence type="predicted"/>
<name>A0A382VI57_9ZZZZ</name>
<gene>
    <name evidence="1" type="ORF">METZ01_LOCUS399031</name>
</gene>
<organism evidence="1">
    <name type="scientific">marine metagenome</name>
    <dbReference type="NCBI Taxonomy" id="408172"/>
    <lineage>
        <taxon>unclassified sequences</taxon>
        <taxon>metagenomes</taxon>
        <taxon>ecological metagenomes</taxon>
    </lineage>
</organism>
<evidence type="ECO:0008006" key="2">
    <source>
        <dbReference type="Google" id="ProtNLM"/>
    </source>
</evidence>
<feature type="non-terminal residue" evidence="1">
    <location>
        <position position="1"/>
    </location>
</feature>
<protein>
    <recommendedName>
        <fullName evidence="2">Peptidase S10 serine carboxypeptidase</fullName>
    </recommendedName>
</protein>
<dbReference type="AlphaFoldDB" id="A0A382VI57"/>
<dbReference type="InterPro" id="IPR029058">
    <property type="entry name" value="AB_hydrolase_fold"/>
</dbReference>